<dbReference type="EMBL" id="AP005566">
    <property type="protein sequence ID" value="BAD28756.1"/>
    <property type="molecule type" value="Genomic_DNA"/>
</dbReference>
<gene>
    <name evidence="2" type="ORF">OJ1118_A10.2</name>
    <name evidence="3" type="ORF">OJ1253_E02.51</name>
</gene>
<feature type="compositionally biased region" description="Basic and acidic residues" evidence="1">
    <location>
        <begin position="1"/>
        <end position="13"/>
    </location>
</feature>
<organism evidence="3 4">
    <name type="scientific">Oryza sativa subsp. japonica</name>
    <name type="common">Rice</name>
    <dbReference type="NCBI Taxonomy" id="39947"/>
    <lineage>
        <taxon>Eukaryota</taxon>
        <taxon>Viridiplantae</taxon>
        <taxon>Streptophyta</taxon>
        <taxon>Embryophyta</taxon>
        <taxon>Tracheophyta</taxon>
        <taxon>Spermatophyta</taxon>
        <taxon>Magnoliopsida</taxon>
        <taxon>Liliopsida</taxon>
        <taxon>Poales</taxon>
        <taxon>Poaceae</taxon>
        <taxon>BOP clade</taxon>
        <taxon>Oryzoideae</taxon>
        <taxon>Oryzeae</taxon>
        <taxon>Oryzinae</taxon>
        <taxon>Oryza</taxon>
        <taxon>Oryza sativa</taxon>
    </lineage>
</organism>
<name>Q6ERG4_ORYSJ</name>
<protein>
    <submittedName>
        <fullName evidence="3">Epstein-Barr virus EBNA-1-like protein</fullName>
    </submittedName>
</protein>
<evidence type="ECO:0000313" key="2">
    <source>
        <dbReference type="EMBL" id="BAD28696.1"/>
    </source>
</evidence>
<reference evidence="4" key="4">
    <citation type="journal article" date="2008" name="Nucleic Acids Res.">
        <title>The rice annotation project database (RAP-DB): 2008 update.</title>
        <authorList>
            <consortium name="The rice annotation project (RAP)"/>
        </authorList>
    </citation>
    <scope>GENOME REANNOTATION</scope>
    <source>
        <strain evidence="4">cv. Nipponbare</strain>
    </source>
</reference>
<feature type="region of interest" description="Disordered" evidence="1">
    <location>
        <begin position="158"/>
        <end position="177"/>
    </location>
</feature>
<feature type="compositionally biased region" description="Basic and acidic residues" evidence="1">
    <location>
        <begin position="99"/>
        <end position="148"/>
    </location>
</feature>
<feature type="compositionally biased region" description="Basic residues" evidence="1">
    <location>
        <begin position="76"/>
        <end position="86"/>
    </location>
</feature>
<dbReference type="Proteomes" id="UP000000763">
    <property type="component" value="Chromosome 9"/>
</dbReference>
<evidence type="ECO:0000313" key="4">
    <source>
        <dbReference type="Proteomes" id="UP000000763"/>
    </source>
</evidence>
<reference evidence="4" key="3">
    <citation type="journal article" date="2005" name="Nature">
        <title>The map-based sequence of the rice genome.</title>
        <authorList>
            <consortium name="International rice genome sequencing project (IRGSP)"/>
            <person name="Matsumoto T."/>
            <person name="Wu J."/>
            <person name="Kanamori H."/>
            <person name="Katayose Y."/>
            <person name="Fujisawa M."/>
            <person name="Namiki N."/>
            <person name="Mizuno H."/>
            <person name="Yamamoto K."/>
            <person name="Antonio B.A."/>
            <person name="Baba T."/>
            <person name="Sakata K."/>
            <person name="Nagamura Y."/>
            <person name="Aoki H."/>
            <person name="Arikawa K."/>
            <person name="Arita K."/>
            <person name="Bito T."/>
            <person name="Chiden Y."/>
            <person name="Fujitsuka N."/>
            <person name="Fukunaka R."/>
            <person name="Hamada M."/>
            <person name="Harada C."/>
            <person name="Hayashi A."/>
            <person name="Hijishita S."/>
            <person name="Honda M."/>
            <person name="Hosokawa S."/>
            <person name="Ichikawa Y."/>
            <person name="Idonuma A."/>
            <person name="Iijima M."/>
            <person name="Ikeda M."/>
            <person name="Ikeno M."/>
            <person name="Ito K."/>
            <person name="Ito S."/>
            <person name="Ito T."/>
            <person name="Ito Y."/>
            <person name="Ito Y."/>
            <person name="Iwabuchi A."/>
            <person name="Kamiya K."/>
            <person name="Karasawa W."/>
            <person name="Kurita K."/>
            <person name="Katagiri S."/>
            <person name="Kikuta A."/>
            <person name="Kobayashi H."/>
            <person name="Kobayashi N."/>
            <person name="Machita K."/>
            <person name="Maehara T."/>
            <person name="Masukawa M."/>
            <person name="Mizubayashi T."/>
            <person name="Mukai Y."/>
            <person name="Nagasaki H."/>
            <person name="Nagata Y."/>
            <person name="Naito S."/>
            <person name="Nakashima M."/>
            <person name="Nakama Y."/>
            <person name="Nakamichi Y."/>
            <person name="Nakamura M."/>
            <person name="Meguro A."/>
            <person name="Negishi M."/>
            <person name="Ohta I."/>
            <person name="Ohta T."/>
            <person name="Okamoto M."/>
            <person name="Ono N."/>
            <person name="Saji S."/>
            <person name="Sakaguchi M."/>
            <person name="Sakai K."/>
            <person name="Shibata M."/>
            <person name="Shimokawa T."/>
            <person name="Song J."/>
            <person name="Takazaki Y."/>
            <person name="Terasawa K."/>
            <person name="Tsugane M."/>
            <person name="Tsuji K."/>
            <person name="Ueda S."/>
            <person name="Waki K."/>
            <person name="Yamagata H."/>
            <person name="Yamamoto M."/>
            <person name="Yamamoto S."/>
            <person name="Yamane H."/>
            <person name="Yoshiki S."/>
            <person name="Yoshihara R."/>
            <person name="Yukawa K."/>
            <person name="Zhong H."/>
            <person name="Yano M."/>
            <person name="Yuan Q."/>
            <person name="Ouyang S."/>
            <person name="Liu J."/>
            <person name="Jones K.M."/>
            <person name="Gansberger K."/>
            <person name="Moffat K."/>
            <person name="Hill J."/>
            <person name="Bera J."/>
            <person name="Fadrosh D."/>
            <person name="Jin S."/>
            <person name="Johri S."/>
            <person name="Kim M."/>
            <person name="Overton L."/>
            <person name="Reardon M."/>
            <person name="Tsitrin T."/>
            <person name="Vuong H."/>
            <person name="Weaver B."/>
            <person name="Ciecko A."/>
            <person name="Tallon L."/>
            <person name="Jackson J."/>
            <person name="Pai G."/>
            <person name="Aken S.V."/>
            <person name="Utterback T."/>
            <person name="Reidmuller S."/>
            <person name="Feldblyum T."/>
            <person name="Hsiao J."/>
            <person name="Zismann V."/>
            <person name="Iobst S."/>
            <person name="de Vazeille A.R."/>
            <person name="Buell C.R."/>
            <person name="Ying K."/>
            <person name="Li Y."/>
            <person name="Lu T."/>
            <person name="Huang Y."/>
            <person name="Zhao Q."/>
            <person name="Feng Q."/>
            <person name="Zhang L."/>
            <person name="Zhu J."/>
            <person name="Weng Q."/>
            <person name="Mu J."/>
            <person name="Lu Y."/>
            <person name="Fan D."/>
            <person name="Liu Y."/>
            <person name="Guan J."/>
            <person name="Zhang Y."/>
            <person name="Yu S."/>
            <person name="Liu X."/>
            <person name="Zhang Y."/>
            <person name="Hong G."/>
            <person name="Han B."/>
            <person name="Choisne N."/>
            <person name="Demange N."/>
            <person name="Orjeda G."/>
            <person name="Samain S."/>
            <person name="Cattolico L."/>
            <person name="Pelletier E."/>
            <person name="Couloux A."/>
            <person name="Segurens B."/>
            <person name="Wincker P."/>
            <person name="D'Hont A."/>
            <person name="Scarpelli C."/>
            <person name="Weissenbach J."/>
            <person name="Salanoubat M."/>
            <person name="Quetier F."/>
            <person name="Yu Y."/>
            <person name="Kim H.R."/>
            <person name="Rambo T."/>
            <person name="Currie J."/>
            <person name="Collura K."/>
            <person name="Luo M."/>
            <person name="Yang T."/>
            <person name="Ammiraju J.S.S."/>
            <person name="Engler F."/>
            <person name="Soderlund C."/>
            <person name="Wing R.A."/>
            <person name="Palmer L.E."/>
            <person name="de la Bastide M."/>
            <person name="Spiegel L."/>
            <person name="Nascimento L."/>
            <person name="Zutavern T."/>
            <person name="O'Shaughnessy A."/>
            <person name="Dike S."/>
            <person name="Dedhia N."/>
            <person name="Preston R."/>
            <person name="Balija V."/>
            <person name="McCombie W.R."/>
            <person name="Chow T."/>
            <person name="Chen H."/>
            <person name="Chung M."/>
            <person name="Chen C."/>
            <person name="Shaw J."/>
            <person name="Wu H."/>
            <person name="Hsiao K."/>
            <person name="Chao Y."/>
            <person name="Chu M."/>
            <person name="Cheng C."/>
            <person name="Hour A."/>
            <person name="Lee P."/>
            <person name="Lin S."/>
            <person name="Lin Y."/>
            <person name="Liou J."/>
            <person name="Liu S."/>
            <person name="Hsing Y."/>
            <person name="Raghuvanshi S."/>
            <person name="Mohanty A."/>
            <person name="Bharti A.K."/>
            <person name="Gaur A."/>
            <person name="Gupta V."/>
            <person name="Kumar D."/>
            <person name="Ravi V."/>
            <person name="Vij S."/>
            <person name="Kapur A."/>
            <person name="Khurana P."/>
            <person name="Khurana P."/>
            <person name="Khurana J.P."/>
            <person name="Tyagi A.K."/>
            <person name="Gaikwad K."/>
            <person name="Singh A."/>
            <person name="Dalal V."/>
            <person name="Srivastava S."/>
            <person name="Dixit A."/>
            <person name="Pal A.K."/>
            <person name="Ghazi I.A."/>
            <person name="Yadav M."/>
            <person name="Pandit A."/>
            <person name="Bhargava A."/>
            <person name="Sureshbabu K."/>
            <person name="Batra K."/>
            <person name="Sharma T.R."/>
            <person name="Mohapatra T."/>
            <person name="Singh N.K."/>
            <person name="Messing J."/>
            <person name="Nelson A.B."/>
            <person name="Fuks G."/>
            <person name="Kavchok S."/>
            <person name="Keizer G."/>
            <person name="Linton E."/>
            <person name="Llaca V."/>
            <person name="Song R."/>
            <person name="Tanyolac B."/>
            <person name="Young S."/>
            <person name="Ho-Il K."/>
            <person name="Hahn J.H."/>
            <person name="Sangsakoo G."/>
            <person name="Vanavichit A."/>
            <person name="de Mattos Luiz.A.T."/>
            <person name="Zimmer P.D."/>
            <person name="Malone G."/>
            <person name="Dellagostin O."/>
            <person name="de Oliveira A.C."/>
            <person name="Bevan M."/>
            <person name="Bancroft I."/>
            <person name="Minx P."/>
            <person name="Cordum H."/>
            <person name="Wilson R."/>
            <person name="Cheng Z."/>
            <person name="Jin W."/>
            <person name="Jiang J."/>
            <person name="Leong S.A."/>
            <person name="Iwama H."/>
            <person name="Gojobori T."/>
            <person name="Itoh T."/>
            <person name="Niimura Y."/>
            <person name="Fujii Y."/>
            <person name="Habara T."/>
            <person name="Sakai H."/>
            <person name="Sato Y."/>
            <person name="Wilson G."/>
            <person name="Kumar K."/>
            <person name="McCouch S."/>
            <person name="Juretic N."/>
            <person name="Hoen D."/>
            <person name="Wright S."/>
            <person name="Bruskiewich R."/>
            <person name="Bureau T."/>
            <person name="Miyao A."/>
            <person name="Hirochika H."/>
            <person name="Nishikawa T."/>
            <person name="Kadowaki K."/>
            <person name="Sugiura M."/>
            <person name="Burr B."/>
            <person name="Sasaki T."/>
        </authorList>
    </citation>
    <scope>NUCLEOTIDE SEQUENCE [LARGE SCALE GENOMIC DNA]</scope>
    <source>
        <strain evidence="4">cv. Nipponbare</strain>
    </source>
</reference>
<dbReference type="EMBL" id="AP005554">
    <property type="protein sequence ID" value="BAD28696.1"/>
    <property type="molecule type" value="Genomic_DNA"/>
</dbReference>
<sequence length="271" mass="30019">MGRTRGSEPPDRIRWRKAHTGGEKRGKLHRSNGGSIKRGGSISLVQGIQFRRRMGQRSTKEGRRRAVASGSGRQWPRGHARRRRGSGRCPRAFGSATELSRRLEGARESEEGEREEALPSRDGRCDERPTAREQPLRPRAGEGEDDGARSPLLASFTRTGLPGASATDGGDVGLGEPTLGRSRRGAVGRAWSRWWQAVTLMVVGQNEKGGGERELCSLLFREKLKEGEGRNTEEPRNGFKVDSDILESGQVFGEDSKEAIEFRRLESELEF</sequence>
<reference evidence="3" key="2">
    <citation type="submission" date="2002-07" db="EMBL/GenBank/DDBJ databases">
        <title>Oryza sativa nipponbare(GA3) genomic DNA, chromosome 9, BAC clone:OJ1253_E02.</title>
        <authorList>
            <person name="Sasaki T."/>
            <person name="Matsumoto T."/>
            <person name="Hattori M."/>
            <person name="Sakaki Y."/>
            <person name="Katayose Y."/>
        </authorList>
    </citation>
    <scope>NUCLEOTIDE SEQUENCE</scope>
</reference>
<reference evidence="2" key="1">
    <citation type="submission" date="2002-07" db="EMBL/GenBank/DDBJ databases">
        <title>Oryza sativa nipponbare(GA3) genomic DNA, chromosome 9, BAC clone:OJ1118_A10.</title>
        <authorList>
            <person name="Sasaki T."/>
            <person name="Matsumoto T."/>
            <person name="Hattori M."/>
            <person name="Sakaki Y."/>
            <person name="Katayose Y."/>
        </authorList>
    </citation>
    <scope>NUCLEOTIDE SEQUENCE</scope>
</reference>
<evidence type="ECO:0000313" key="3">
    <source>
        <dbReference type="EMBL" id="BAD28756.1"/>
    </source>
</evidence>
<dbReference type="AlphaFoldDB" id="Q6ERG4"/>
<proteinExistence type="predicted"/>
<feature type="region of interest" description="Disordered" evidence="1">
    <location>
        <begin position="1"/>
        <end position="150"/>
    </location>
</feature>
<evidence type="ECO:0000256" key="1">
    <source>
        <dbReference type="SAM" id="MobiDB-lite"/>
    </source>
</evidence>
<accession>Q6ERG4</accession>